<organism evidence="3 4">
    <name type="scientific">Araneus ventricosus</name>
    <name type="common">Orbweaver spider</name>
    <name type="synonym">Epeira ventricosa</name>
    <dbReference type="NCBI Taxonomy" id="182803"/>
    <lineage>
        <taxon>Eukaryota</taxon>
        <taxon>Metazoa</taxon>
        <taxon>Ecdysozoa</taxon>
        <taxon>Arthropoda</taxon>
        <taxon>Chelicerata</taxon>
        <taxon>Arachnida</taxon>
        <taxon>Araneae</taxon>
        <taxon>Araneomorphae</taxon>
        <taxon>Entelegynae</taxon>
        <taxon>Araneoidea</taxon>
        <taxon>Araneidae</taxon>
        <taxon>Araneus</taxon>
    </lineage>
</organism>
<feature type="chain" id="PRO_5021327562" evidence="2">
    <location>
        <begin position="26"/>
        <end position="75"/>
    </location>
</feature>
<feature type="region of interest" description="Disordered" evidence="1">
    <location>
        <begin position="35"/>
        <end position="75"/>
    </location>
</feature>
<evidence type="ECO:0000256" key="1">
    <source>
        <dbReference type="SAM" id="MobiDB-lite"/>
    </source>
</evidence>
<feature type="compositionally biased region" description="Low complexity" evidence="1">
    <location>
        <begin position="42"/>
        <end position="53"/>
    </location>
</feature>
<evidence type="ECO:0000313" key="3">
    <source>
        <dbReference type="EMBL" id="GBN43855.1"/>
    </source>
</evidence>
<dbReference type="Proteomes" id="UP000499080">
    <property type="component" value="Unassembled WGS sequence"/>
</dbReference>
<reference evidence="3 4" key="1">
    <citation type="journal article" date="2019" name="Sci. Rep.">
        <title>Orb-weaving spider Araneus ventricosus genome elucidates the spidroin gene catalogue.</title>
        <authorList>
            <person name="Kono N."/>
            <person name="Nakamura H."/>
            <person name="Ohtoshi R."/>
            <person name="Moran D.A.P."/>
            <person name="Shinohara A."/>
            <person name="Yoshida Y."/>
            <person name="Fujiwara M."/>
            <person name="Mori M."/>
            <person name="Tomita M."/>
            <person name="Arakawa K."/>
        </authorList>
    </citation>
    <scope>NUCLEOTIDE SEQUENCE [LARGE SCALE GENOMIC DNA]</scope>
</reference>
<dbReference type="AlphaFoldDB" id="A0A4Y2NW60"/>
<evidence type="ECO:0000256" key="2">
    <source>
        <dbReference type="SAM" id="SignalP"/>
    </source>
</evidence>
<proteinExistence type="predicted"/>
<protein>
    <submittedName>
        <fullName evidence="3">Uncharacterized protein</fullName>
    </submittedName>
</protein>
<keyword evidence="2" id="KW-0732">Signal</keyword>
<dbReference type="EMBL" id="BGPR01010029">
    <property type="protein sequence ID" value="GBN43855.1"/>
    <property type="molecule type" value="Genomic_DNA"/>
</dbReference>
<gene>
    <name evidence="3" type="ORF">AVEN_10998_1</name>
</gene>
<accession>A0A4Y2NW60</accession>
<name>A0A4Y2NW60_ARAVE</name>
<feature type="signal peptide" evidence="2">
    <location>
        <begin position="1"/>
        <end position="25"/>
    </location>
</feature>
<evidence type="ECO:0000313" key="4">
    <source>
        <dbReference type="Proteomes" id="UP000499080"/>
    </source>
</evidence>
<sequence length="75" mass="7426">MAASKTILCCTLVFLLLQCISISSGIDMPGGVPTGAPVPSAMPSGAPLPSGMPSLPPLPGNDNKTAIPVTTPKPV</sequence>
<comment type="caution">
    <text evidence="3">The sequence shown here is derived from an EMBL/GenBank/DDBJ whole genome shotgun (WGS) entry which is preliminary data.</text>
</comment>
<keyword evidence="4" id="KW-1185">Reference proteome</keyword>